<gene>
    <name evidence="2" type="ORF">C8D77_1011119</name>
</gene>
<protein>
    <recommendedName>
        <fullName evidence="4">Periplasmic protein-like protein</fullName>
    </recommendedName>
</protein>
<feature type="signal peptide" evidence="1">
    <location>
        <begin position="1"/>
        <end position="28"/>
    </location>
</feature>
<proteinExistence type="predicted"/>
<dbReference type="Proteomes" id="UP000245631">
    <property type="component" value="Unassembled WGS sequence"/>
</dbReference>
<sequence length="295" mass="31669">MTTRLRPLATFCLIVTGFFAALVATASAAAQQKTPEVWPMNFILVRNGDCTVSCVQWISAEGIIKPDTAGQFEKFLRKLKGQKLPVVFQSGGGNVDAALEMGRMIRTAGLETAIGRTQLNGCPMLVPRCPEKMVRNGWSEGEVHSGGAYCFSACPWALAGGQVRAAAANARIAVHQITNGRKKPRMHNGRRDLDEISTVPDPALKQMMSDYFDEMGINSADVFAMMGLATPQGLYNVWDAEALKSGIITKVYSESEEPGYVIGGTDVTDPAAPTPAATPVPAVTPMPDELMHLLP</sequence>
<name>A0A8E2WK27_RHILI</name>
<dbReference type="RefSeq" id="WP_127265013.1">
    <property type="nucleotide sequence ID" value="NZ_QGGH01000001.1"/>
</dbReference>
<comment type="caution">
    <text evidence="2">The sequence shown here is derived from an EMBL/GenBank/DDBJ whole genome shotgun (WGS) entry which is preliminary data.</text>
</comment>
<dbReference type="GeneID" id="61050455"/>
<evidence type="ECO:0000313" key="3">
    <source>
        <dbReference type="Proteomes" id="UP000245631"/>
    </source>
</evidence>
<organism evidence="2 3">
    <name type="scientific">Rhizobium loti</name>
    <name type="common">Mesorhizobium loti</name>
    <dbReference type="NCBI Taxonomy" id="381"/>
    <lineage>
        <taxon>Bacteria</taxon>
        <taxon>Pseudomonadati</taxon>
        <taxon>Pseudomonadota</taxon>
        <taxon>Alphaproteobacteria</taxon>
        <taxon>Hyphomicrobiales</taxon>
        <taxon>Phyllobacteriaceae</taxon>
        <taxon>Mesorhizobium</taxon>
    </lineage>
</organism>
<reference evidence="2 3" key="1">
    <citation type="submission" date="2018-05" db="EMBL/GenBank/DDBJ databases">
        <title>Genomic Encyclopedia of Type Strains, Phase IV (KMG-IV): sequencing the most valuable type-strain genomes for metagenomic binning, comparative biology and taxonomic classification.</title>
        <authorList>
            <person name="Goeker M."/>
        </authorList>
    </citation>
    <scope>NUCLEOTIDE SEQUENCE [LARGE SCALE GENOMIC DNA]</scope>
    <source>
        <strain evidence="2 3">DSM 2626</strain>
    </source>
</reference>
<keyword evidence="1" id="KW-0732">Signal</keyword>
<dbReference type="SUPFAM" id="SSF52096">
    <property type="entry name" value="ClpP/crotonase"/>
    <property type="match status" value="1"/>
</dbReference>
<evidence type="ECO:0000313" key="2">
    <source>
        <dbReference type="EMBL" id="PWJ94434.1"/>
    </source>
</evidence>
<evidence type="ECO:0008006" key="4">
    <source>
        <dbReference type="Google" id="ProtNLM"/>
    </source>
</evidence>
<accession>A0A8E2WK27</accession>
<dbReference type="EMBL" id="QGGH01000001">
    <property type="protein sequence ID" value="PWJ94434.1"/>
    <property type="molecule type" value="Genomic_DNA"/>
</dbReference>
<evidence type="ECO:0000256" key="1">
    <source>
        <dbReference type="SAM" id="SignalP"/>
    </source>
</evidence>
<dbReference type="AlphaFoldDB" id="A0A8E2WK27"/>
<dbReference type="Gene3D" id="3.90.226.10">
    <property type="entry name" value="2-enoyl-CoA Hydratase, Chain A, domain 1"/>
    <property type="match status" value="1"/>
</dbReference>
<feature type="chain" id="PRO_5034021901" description="Periplasmic protein-like protein" evidence="1">
    <location>
        <begin position="29"/>
        <end position="295"/>
    </location>
</feature>
<dbReference type="InterPro" id="IPR029045">
    <property type="entry name" value="ClpP/crotonase-like_dom_sf"/>
</dbReference>